<evidence type="ECO:0000256" key="1">
    <source>
        <dbReference type="ARBA" id="ARBA00006336"/>
    </source>
</evidence>
<dbReference type="GO" id="GO:0016787">
    <property type="term" value="F:hydrolase activity"/>
    <property type="evidence" value="ECO:0007669"/>
    <property type="project" value="UniProtKB-KW"/>
</dbReference>
<keyword evidence="2" id="KW-0378">Hydrolase</keyword>
<sequence length="191" mass="21755">MNRCLLVIDYTNDFVADDGALTCGKPGQDIEPDLRSFVKKWVEDNEPVVFAVDLHHQDDQYHPEHKLFPPHNVEGTDGRKLYGSLQEYYEENQALDHVRWMDKTRYSAFAGTDLDLYLKERGINELHLTGVCTDICVLHTAMDAYNLGYSIVIDERAVASFNEAGHKWALGHFENVLGAKVTKNNERAEKA</sequence>
<dbReference type="Gene3D" id="3.40.50.850">
    <property type="entry name" value="Isochorismatase-like"/>
    <property type="match status" value="1"/>
</dbReference>
<gene>
    <name evidence="4" type="ORF">SAMN05421743_101288</name>
</gene>
<dbReference type="Pfam" id="PF00857">
    <property type="entry name" value="Isochorismatase"/>
    <property type="match status" value="1"/>
</dbReference>
<dbReference type="Proteomes" id="UP000198584">
    <property type="component" value="Unassembled WGS sequence"/>
</dbReference>
<evidence type="ECO:0000256" key="2">
    <source>
        <dbReference type="ARBA" id="ARBA00022801"/>
    </source>
</evidence>
<dbReference type="EMBL" id="FNQR01000001">
    <property type="protein sequence ID" value="SDZ81062.1"/>
    <property type="molecule type" value="Genomic_DNA"/>
</dbReference>
<dbReference type="InterPro" id="IPR036380">
    <property type="entry name" value="Isochorismatase-like_sf"/>
</dbReference>
<dbReference type="PANTHER" id="PTHR43540:SF10">
    <property type="entry name" value="ISOCHORISMATASE"/>
    <property type="match status" value="1"/>
</dbReference>
<dbReference type="STRING" id="571932.SAMN05421743_101288"/>
<accession>A0A1H3W3Y5</accession>
<dbReference type="RefSeq" id="WP_093041477.1">
    <property type="nucleotide sequence ID" value="NZ_FNQR01000001.1"/>
</dbReference>
<dbReference type="InterPro" id="IPR050272">
    <property type="entry name" value="Isochorismatase-like_hydrls"/>
</dbReference>
<proteinExistence type="inferred from homology"/>
<reference evidence="4 5" key="1">
    <citation type="submission" date="2016-10" db="EMBL/GenBank/DDBJ databases">
        <authorList>
            <person name="de Groot N.N."/>
        </authorList>
    </citation>
    <scope>NUCLEOTIDE SEQUENCE [LARGE SCALE GENOMIC DNA]</scope>
    <source>
        <strain evidence="4 5">CCM7597</strain>
    </source>
</reference>
<keyword evidence="5" id="KW-1185">Reference proteome</keyword>
<dbReference type="SUPFAM" id="SSF52499">
    <property type="entry name" value="Isochorismatase-like hydrolases"/>
    <property type="match status" value="1"/>
</dbReference>
<organism evidence="4 5">
    <name type="scientific">Thalassobacillus cyri</name>
    <dbReference type="NCBI Taxonomy" id="571932"/>
    <lineage>
        <taxon>Bacteria</taxon>
        <taxon>Bacillati</taxon>
        <taxon>Bacillota</taxon>
        <taxon>Bacilli</taxon>
        <taxon>Bacillales</taxon>
        <taxon>Bacillaceae</taxon>
        <taxon>Thalassobacillus</taxon>
    </lineage>
</organism>
<dbReference type="InterPro" id="IPR000868">
    <property type="entry name" value="Isochorismatase-like_dom"/>
</dbReference>
<name>A0A1H3W3Y5_9BACI</name>
<dbReference type="OrthoDB" id="9796485at2"/>
<evidence type="ECO:0000313" key="5">
    <source>
        <dbReference type="Proteomes" id="UP000198584"/>
    </source>
</evidence>
<dbReference type="PANTHER" id="PTHR43540">
    <property type="entry name" value="PEROXYUREIDOACRYLATE/UREIDOACRYLATE AMIDOHYDROLASE-RELATED"/>
    <property type="match status" value="1"/>
</dbReference>
<comment type="similarity">
    <text evidence="1">Belongs to the isochorismatase family.</text>
</comment>
<feature type="domain" description="Isochorismatase-like" evidence="3">
    <location>
        <begin position="4"/>
        <end position="182"/>
    </location>
</feature>
<evidence type="ECO:0000259" key="3">
    <source>
        <dbReference type="Pfam" id="PF00857"/>
    </source>
</evidence>
<protein>
    <submittedName>
        <fullName evidence="4">Nicotinamidase-related amidase</fullName>
    </submittedName>
</protein>
<evidence type="ECO:0000313" key="4">
    <source>
        <dbReference type="EMBL" id="SDZ81062.1"/>
    </source>
</evidence>
<dbReference type="CDD" id="cd00431">
    <property type="entry name" value="cysteine_hydrolases"/>
    <property type="match status" value="1"/>
</dbReference>
<dbReference type="AlphaFoldDB" id="A0A1H3W3Y5"/>